<reference evidence="1 4" key="1">
    <citation type="submission" date="2019-10" db="EMBL/GenBank/DDBJ databases">
        <title>Comparative genomics of sulfur disproportionating microorganisms.</title>
        <authorList>
            <person name="Ward L.M."/>
            <person name="Bertran E."/>
            <person name="Johnston D."/>
        </authorList>
    </citation>
    <scope>NUCLEOTIDE SEQUENCE [LARGE SCALE GENOMIC DNA]</scope>
    <source>
        <strain evidence="1 4">DSM 3772</strain>
    </source>
</reference>
<dbReference type="Proteomes" id="UP000426328">
    <property type="component" value="Chromosome"/>
</dbReference>
<evidence type="ECO:0000313" key="3">
    <source>
        <dbReference type="Proteomes" id="UP000426328"/>
    </source>
</evidence>
<evidence type="ECO:0000313" key="4">
    <source>
        <dbReference type="Proteomes" id="UP000474054"/>
    </source>
</evidence>
<dbReference type="AlphaFoldDB" id="A0A650CV64"/>
<sequence>MMIEDVIYNKCKKDWNCASSIISSLPFEEDTKKRIMESYVEKFVGKRIFLAQLVTSMIYQCGELNSIKDEINCYLTTYYSGKVKIPLKENSLILLHSIFRNIIKDNHEEDLLDMCKQGNELVCNFVEEISLI</sequence>
<dbReference type="GeneID" id="42779205"/>
<proteinExistence type="predicted"/>
<dbReference type="EMBL" id="WHYS01000002">
    <property type="protein sequence ID" value="MQL55904.1"/>
    <property type="molecule type" value="Genomic_DNA"/>
</dbReference>
<reference evidence="2 3" key="2">
    <citation type="submission" date="2019-10" db="EMBL/GenBank/DDBJ databases">
        <title>Genome Sequences from Six Type Strain Members of the Archaeal Family Sulfolobaceae: Acidianus ambivalens, Acidianus infernus, Metallosphaera prunae, Stygiolobus azoricus, Sulfolobus metallicus, and Sulfurisphaera ohwakuensis.</title>
        <authorList>
            <person name="Counts J.A."/>
            <person name="Kelly R.M."/>
        </authorList>
    </citation>
    <scope>NUCLEOTIDE SEQUENCE [LARGE SCALE GENOMIC DNA]</scope>
    <source>
        <strain evidence="2 3">LEI 10</strain>
    </source>
</reference>
<accession>A0A650CV64</accession>
<evidence type="ECO:0000313" key="2">
    <source>
        <dbReference type="EMBL" id="QGR21532.1"/>
    </source>
</evidence>
<dbReference type="KEGG" id="aamb:D1866_05670"/>
<name>A0A650CV64_ACIAM</name>
<evidence type="ECO:0000313" key="1">
    <source>
        <dbReference type="EMBL" id="MQL55904.1"/>
    </source>
</evidence>
<gene>
    <name evidence="2" type="ORF">D1866_05670</name>
    <name evidence="1" type="ORF">GFB69_09155</name>
</gene>
<organism evidence="2 3">
    <name type="scientific">Acidianus ambivalens</name>
    <name type="common">Desulfurolobus ambivalens</name>
    <dbReference type="NCBI Taxonomy" id="2283"/>
    <lineage>
        <taxon>Archaea</taxon>
        <taxon>Thermoproteota</taxon>
        <taxon>Thermoprotei</taxon>
        <taxon>Sulfolobales</taxon>
        <taxon>Sulfolobaceae</taxon>
        <taxon>Acidianus</taxon>
    </lineage>
</organism>
<dbReference type="EMBL" id="CP045482">
    <property type="protein sequence ID" value="QGR21532.1"/>
    <property type="molecule type" value="Genomic_DNA"/>
</dbReference>
<dbReference type="RefSeq" id="WP_152942134.1">
    <property type="nucleotide sequence ID" value="NZ_CP045482.1"/>
</dbReference>
<protein>
    <submittedName>
        <fullName evidence="2">Uncharacterized protein</fullName>
    </submittedName>
</protein>
<keyword evidence="3" id="KW-1185">Reference proteome</keyword>
<dbReference type="Proteomes" id="UP000474054">
    <property type="component" value="Unassembled WGS sequence"/>
</dbReference>